<name>A0A6C2YKT5_9BACT</name>
<dbReference type="AlphaFoldDB" id="A0A6C2YKT5"/>
<dbReference type="KEGG" id="tim:GMBLW1_22370"/>
<dbReference type="EMBL" id="LR593887">
    <property type="protein sequence ID" value="VTR99257.1"/>
    <property type="molecule type" value="Genomic_DNA"/>
</dbReference>
<proteinExistence type="predicted"/>
<protein>
    <submittedName>
        <fullName evidence="1">Rna sigma-24 ecf subfamily</fullName>
    </submittedName>
</protein>
<dbReference type="Proteomes" id="UP000464378">
    <property type="component" value="Chromosome"/>
</dbReference>
<evidence type="ECO:0000313" key="1">
    <source>
        <dbReference type="EMBL" id="VIP01723.1"/>
    </source>
</evidence>
<dbReference type="GO" id="GO:0006352">
    <property type="term" value="P:DNA-templated transcription initiation"/>
    <property type="evidence" value="ECO:0007669"/>
    <property type="project" value="InterPro"/>
</dbReference>
<dbReference type="InterPro" id="IPR013325">
    <property type="entry name" value="RNA_pol_sigma_r2"/>
</dbReference>
<keyword evidence="2" id="KW-1185">Reference proteome</keyword>
<accession>A0A6C2YKT5</accession>
<dbReference type="InParanoid" id="A0A6C2YKT5"/>
<evidence type="ECO:0000313" key="2">
    <source>
        <dbReference type="Proteomes" id="UP000464378"/>
    </source>
</evidence>
<organism evidence="1">
    <name type="scientific">Tuwongella immobilis</name>
    <dbReference type="NCBI Taxonomy" id="692036"/>
    <lineage>
        <taxon>Bacteria</taxon>
        <taxon>Pseudomonadati</taxon>
        <taxon>Planctomycetota</taxon>
        <taxon>Planctomycetia</taxon>
        <taxon>Gemmatales</taxon>
        <taxon>Gemmataceae</taxon>
        <taxon>Tuwongella</taxon>
    </lineage>
</organism>
<reference evidence="1" key="1">
    <citation type="submission" date="2019-04" db="EMBL/GenBank/DDBJ databases">
        <authorList>
            <consortium name="Science for Life Laboratories"/>
        </authorList>
    </citation>
    <scope>NUCLEOTIDE SEQUENCE</scope>
    <source>
        <strain evidence="1">MBLW1</strain>
    </source>
</reference>
<sequence length="231" mass="27464">MDSTEIEPIIERIAWLVSRRGQRQDREDFAQELYLHLHQPRANGSRISKCDPKRPLEPFIYRIAERLWSRQRRRNGMHSLHQTDGVPIEPADHRGRNDRLFLALHRLGVEPFSETDLEILATWQLDRRVILLAVTHLHHKYPPQWWQRDVLQLGSRRNLVIPMPFPPVECLPDQGSRSRYNRIAELLQTTPNNLAQVFKRNRQLLQQLECVQHAFRMLDWENENDQSGSIR</sequence>
<dbReference type="SUPFAM" id="SSF88946">
    <property type="entry name" value="Sigma2 domain of RNA polymerase sigma factors"/>
    <property type="match status" value="1"/>
</dbReference>
<dbReference type="GO" id="GO:0003700">
    <property type="term" value="F:DNA-binding transcription factor activity"/>
    <property type="evidence" value="ECO:0007669"/>
    <property type="project" value="InterPro"/>
</dbReference>
<dbReference type="Gene3D" id="1.10.1740.10">
    <property type="match status" value="1"/>
</dbReference>
<gene>
    <name evidence="1" type="ORF">GMBLW1_22370</name>
</gene>
<dbReference type="EMBL" id="LR586016">
    <property type="protein sequence ID" value="VIP01723.1"/>
    <property type="molecule type" value="Genomic_DNA"/>
</dbReference>